<sequence length="423" mass="44041">MTGRLRVALDVGTATTSIALGEHGAPGAPPVVVSRPTPARDLAVFLAKLLEAGRKEAPGSIADMTVTVPETWLDGSAHGARAYERLRRTLLDELGWPRVAWLRQADCLAAEAAAHAARAARPGPMLVCDLGARTMCAVRCEVTDRTAVQVVSIAVAGAGGVSFDAELAAAASFAGRFDAAFSAIRRHQARRAAVVLPRAWSHPRYREARVYRLGDIEISAGTLIDAFAGTAARLRTMIGEVTDGDRAATAAVTGRFGAFPLVNRLLADDPALAGPPLWLGPDAAVRGALRAASQAIMVRGPEPPTVTLPLHRIRNGLIETDGVPLDPAADFAARDGLPVLVEVPADAPAAAPLTMRVDDRDVSVPLPALPPGAYRVGLRPSHAGAGVLVLVPASGGEPAFCPIAPNVTNAPAESSWSRTDDEH</sequence>
<evidence type="ECO:0008006" key="3">
    <source>
        <dbReference type="Google" id="ProtNLM"/>
    </source>
</evidence>
<keyword evidence="2" id="KW-1185">Reference proteome</keyword>
<dbReference type="EMBL" id="JBHSXS010000004">
    <property type="protein sequence ID" value="MFC6880233.1"/>
    <property type="molecule type" value="Genomic_DNA"/>
</dbReference>
<gene>
    <name evidence="1" type="ORF">ACFQKB_10705</name>
</gene>
<dbReference type="RefSeq" id="WP_160820715.1">
    <property type="nucleotide sequence ID" value="NZ_JBHSXE010000001.1"/>
</dbReference>
<evidence type="ECO:0000313" key="2">
    <source>
        <dbReference type="Proteomes" id="UP001596380"/>
    </source>
</evidence>
<accession>A0ABW2CEN3</accession>
<comment type="caution">
    <text evidence="1">The sequence shown here is derived from an EMBL/GenBank/DDBJ whole genome shotgun (WGS) entry which is preliminary data.</text>
</comment>
<organism evidence="1 2">
    <name type="scientific">Actinomadura yumaensis</name>
    <dbReference type="NCBI Taxonomy" id="111807"/>
    <lineage>
        <taxon>Bacteria</taxon>
        <taxon>Bacillati</taxon>
        <taxon>Actinomycetota</taxon>
        <taxon>Actinomycetes</taxon>
        <taxon>Streptosporangiales</taxon>
        <taxon>Thermomonosporaceae</taxon>
        <taxon>Actinomadura</taxon>
    </lineage>
</organism>
<evidence type="ECO:0000313" key="1">
    <source>
        <dbReference type="EMBL" id="MFC6880233.1"/>
    </source>
</evidence>
<reference evidence="2" key="1">
    <citation type="journal article" date="2019" name="Int. J. Syst. Evol. Microbiol.">
        <title>The Global Catalogue of Microorganisms (GCM) 10K type strain sequencing project: providing services to taxonomists for standard genome sequencing and annotation.</title>
        <authorList>
            <consortium name="The Broad Institute Genomics Platform"/>
            <consortium name="The Broad Institute Genome Sequencing Center for Infectious Disease"/>
            <person name="Wu L."/>
            <person name="Ma J."/>
        </authorList>
    </citation>
    <scope>NUCLEOTIDE SEQUENCE [LARGE SCALE GENOMIC DNA]</scope>
    <source>
        <strain evidence="2">JCM 3369</strain>
    </source>
</reference>
<proteinExistence type="predicted"/>
<dbReference type="Proteomes" id="UP001596380">
    <property type="component" value="Unassembled WGS sequence"/>
</dbReference>
<name>A0ABW2CEN3_9ACTN</name>
<protein>
    <recommendedName>
        <fullName evidence="3">Hsp70 family protein</fullName>
    </recommendedName>
</protein>